<dbReference type="AlphaFoldDB" id="A0AAV0YNJ9"/>
<gene>
    <name evidence="2" type="ORF">VFH_I312360</name>
</gene>
<dbReference type="PANTHER" id="PTHR33144">
    <property type="entry name" value="OS10G0409366 PROTEIN-RELATED"/>
    <property type="match status" value="1"/>
</dbReference>
<feature type="compositionally biased region" description="Polar residues" evidence="1">
    <location>
        <begin position="135"/>
        <end position="148"/>
    </location>
</feature>
<evidence type="ECO:0000313" key="2">
    <source>
        <dbReference type="EMBL" id="CAI8587696.1"/>
    </source>
</evidence>
<name>A0AAV0YNJ9_VICFA</name>
<feature type="compositionally biased region" description="Acidic residues" evidence="1">
    <location>
        <begin position="80"/>
        <end position="89"/>
    </location>
</feature>
<keyword evidence="3" id="KW-1185">Reference proteome</keyword>
<feature type="compositionally biased region" description="Polar residues" evidence="1">
    <location>
        <begin position="118"/>
        <end position="128"/>
    </location>
</feature>
<dbReference type="EMBL" id="OX451736">
    <property type="protein sequence ID" value="CAI8587696.1"/>
    <property type="molecule type" value="Genomic_DNA"/>
</dbReference>
<accession>A0AAV0YNJ9</accession>
<dbReference type="PANTHER" id="PTHR33144:SF46">
    <property type="entry name" value="OS04G0610000 PROTEIN"/>
    <property type="match status" value="1"/>
</dbReference>
<dbReference type="InterPro" id="IPR004252">
    <property type="entry name" value="Probable_transposase_24"/>
</dbReference>
<evidence type="ECO:0000256" key="1">
    <source>
        <dbReference type="SAM" id="MobiDB-lite"/>
    </source>
</evidence>
<protein>
    <recommendedName>
        <fullName evidence="4">Transposase, Ptta/En/Spm, plant</fullName>
    </recommendedName>
</protein>
<feature type="compositionally biased region" description="Polar residues" evidence="1">
    <location>
        <begin position="1"/>
        <end position="10"/>
    </location>
</feature>
<dbReference type="Proteomes" id="UP001157006">
    <property type="component" value="Chromosome 1L"/>
</dbReference>
<evidence type="ECO:0008006" key="4">
    <source>
        <dbReference type="Google" id="ProtNLM"/>
    </source>
</evidence>
<proteinExistence type="predicted"/>
<organism evidence="2 3">
    <name type="scientific">Vicia faba</name>
    <name type="common">Broad bean</name>
    <name type="synonym">Faba vulgaris</name>
    <dbReference type="NCBI Taxonomy" id="3906"/>
    <lineage>
        <taxon>Eukaryota</taxon>
        <taxon>Viridiplantae</taxon>
        <taxon>Streptophyta</taxon>
        <taxon>Embryophyta</taxon>
        <taxon>Tracheophyta</taxon>
        <taxon>Spermatophyta</taxon>
        <taxon>Magnoliopsida</taxon>
        <taxon>eudicotyledons</taxon>
        <taxon>Gunneridae</taxon>
        <taxon>Pentapetalae</taxon>
        <taxon>rosids</taxon>
        <taxon>fabids</taxon>
        <taxon>Fabales</taxon>
        <taxon>Fabaceae</taxon>
        <taxon>Papilionoideae</taxon>
        <taxon>50 kb inversion clade</taxon>
        <taxon>NPAAA clade</taxon>
        <taxon>Hologalegina</taxon>
        <taxon>IRL clade</taxon>
        <taxon>Fabeae</taxon>
        <taxon>Vicia</taxon>
    </lineage>
</organism>
<reference evidence="2 3" key="1">
    <citation type="submission" date="2023-01" db="EMBL/GenBank/DDBJ databases">
        <authorList>
            <person name="Kreplak J."/>
        </authorList>
    </citation>
    <scope>NUCLEOTIDE SEQUENCE [LARGE SCALE GENOMIC DNA]</scope>
</reference>
<dbReference type="Pfam" id="PF03004">
    <property type="entry name" value="Transposase_24"/>
    <property type="match status" value="1"/>
</dbReference>
<feature type="region of interest" description="Disordered" evidence="1">
    <location>
        <begin position="118"/>
        <end position="161"/>
    </location>
</feature>
<sequence length="488" mass="55057">MSVEGISNLSRRTKRDRGIGRSDPPWPSQSCIDPPPPPATHTSISPGMKNDKNRMQKKGLVRGLDALNNKQKFTAVSSGESDEYSDYDDGEDEEMQLMGEIFIEQQPLRQQVADTNNVKQYNGGNSVVSDHGSMGSASSDSVPHSSNPPAKDPTSVPLRRSRVEIDRRKVISIEDNPNPRRFVPQSVTRDIISTVIARMPIPAAKWREYPIEMKDELFKDFMGKYKFASDSERSIARMVWERTCLDRYSDHLKNARKVALRQVNSTNLADTKGHGPKGLKPEVWNGLVDIWLKPEWTKRSDANRCNRASKPDSVLHTGGSISFTEHKKRLEEELKQGVSYRDVYAHVHKRKDGEYVSRRSEKFIELYDTIMLEKYGEDSSNHPVFDPKVWAEVSGMNKKRRAYEGRSYDVDTPGPMPISYPHDIGPSHTAAPKPTEEYIKEAVNTAMASFVQTQLAPMLQPILSMIGGSIRQALSQGRVADRDGEDER</sequence>
<feature type="region of interest" description="Disordered" evidence="1">
    <location>
        <begin position="1"/>
        <end position="89"/>
    </location>
</feature>
<evidence type="ECO:0000313" key="3">
    <source>
        <dbReference type="Proteomes" id="UP001157006"/>
    </source>
</evidence>